<dbReference type="InterPro" id="IPR019198">
    <property type="entry name" value="Beta_propeller_containing"/>
</dbReference>
<evidence type="ECO:0000256" key="1">
    <source>
        <dbReference type="SAM" id="MobiDB-lite"/>
    </source>
</evidence>
<dbReference type="EMBL" id="JBHLUH010000077">
    <property type="protein sequence ID" value="MFC0532959.1"/>
    <property type="molecule type" value="Genomic_DNA"/>
</dbReference>
<dbReference type="PROSITE" id="PS51257">
    <property type="entry name" value="PROKAR_LIPOPROTEIN"/>
    <property type="match status" value="1"/>
</dbReference>
<accession>A0ABV6MEF8</accession>
<dbReference type="Pfam" id="PF09826">
    <property type="entry name" value="Beta_propel"/>
    <property type="match status" value="1"/>
</dbReference>
<feature type="compositionally biased region" description="Low complexity" evidence="1">
    <location>
        <begin position="90"/>
        <end position="99"/>
    </location>
</feature>
<comment type="caution">
    <text evidence="3">The sequence shown here is derived from an EMBL/GenBank/DDBJ whole genome shotgun (WGS) entry which is preliminary data.</text>
</comment>
<evidence type="ECO:0000313" key="3">
    <source>
        <dbReference type="EMBL" id="MFC0532959.1"/>
    </source>
</evidence>
<proteinExistence type="predicted"/>
<protein>
    <submittedName>
        <fullName evidence="3">Beta-propeller domain-containing protein</fullName>
    </submittedName>
</protein>
<feature type="signal peptide" evidence="2">
    <location>
        <begin position="1"/>
        <end position="20"/>
    </location>
</feature>
<dbReference type="Proteomes" id="UP001589867">
    <property type="component" value="Unassembled WGS sequence"/>
</dbReference>
<organism evidence="3 4">
    <name type="scientific">Phytohabitans kaempferiae</name>
    <dbReference type="NCBI Taxonomy" id="1620943"/>
    <lineage>
        <taxon>Bacteria</taxon>
        <taxon>Bacillati</taxon>
        <taxon>Actinomycetota</taxon>
        <taxon>Actinomycetes</taxon>
        <taxon>Micromonosporales</taxon>
        <taxon>Micromonosporaceae</taxon>
    </lineage>
</organism>
<evidence type="ECO:0000313" key="4">
    <source>
        <dbReference type="Proteomes" id="UP001589867"/>
    </source>
</evidence>
<dbReference type="RefSeq" id="WP_377259987.1">
    <property type="nucleotide sequence ID" value="NZ_JBHLUH010000077.1"/>
</dbReference>
<keyword evidence="2" id="KW-0732">Signal</keyword>
<reference evidence="3 4" key="1">
    <citation type="submission" date="2024-09" db="EMBL/GenBank/DDBJ databases">
        <authorList>
            <person name="Sun Q."/>
            <person name="Mori K."/>
        </authorList>
    </citation>
    <scope>NUCLEOTIDE SEQUENCE [LARGE SCALE GENOMIC DNA]</scope>
    <source>
        <strain evidence="3 4">TBRC 3947</strain>
    </source>
</reference>
<keyword evidence="4" id="KW-1185">Reference proteome</keyword>
<evidence type="ECO:0000256" key="2">
    <source>
        <dbReference type="SAM" id="SignalP"/>
    </source>
</evidence>
<gene>
    <name evidence="3" type="ORF">ACFFIA_35615</name>
</gene>
<name>A0ABV6MEF8_9ACTN</name>
<feature type="chain" id="PRO_5046279518" evidence="2">
    <location>
        <begin position="21"/>
        <end position="649"/>
    </location>
</feature>
<sequence>MTPRLAVAAGVPITLLVALAGCTSSPEPPSAPPVRDPVVLAGQVRLVAFDSCADGLSLLKKAAKEHVGPWGLGGDGMPFAAEGGARAAAGAADTAGGSSAREKAPNYSGTNTHEAGVDEPDLVKTDGQRIVTVQRGVVRVVDAGSRKLTGKLDLATGGQDDPVRWSDSSLLLHGDRALVLIRGDGWHGRAEIARPVSGRGASARLLLLDISGAPKKISEYEIDGNLVDARQIGGTARVVIRSSPRLEFPYREDGTDKQRIAANQRIIDKATADDWFPRYTVTTGGTTSKGLVGCERFSRPATYSGTSMVTVLSFGLGASSLGDGDPVGVVADGDTVYSNGSSLYVANDQRWRVMPWLQRSNGEPKPEDEITEIYRFDISQAGRPAYVGAGSVRGWLINQYAMSEWDGHLRVATTSGRTWGDAPKSSSTVYVLRLAGNALPEAGKVTGLGKGERIYAVRFTGTTGYVVTFRQTDPLYTVDLTDPAKPRVAGELKITGYSAYLHPAEPGRVIGVGQEASDQGRVQGTQISLFDVSNLDTPARLAQHHVKSGHSEAEYDPHAFLYWPEDRLLVMPLSVWDQGKGGNSALVLRIGDSTISEVGAVSHEASQPELGMIRRSLVIGDDLWTLSESGLKATNMSTLDTQAWLTWSN</sequence>
<feature type="region of interest" description="Disordered" evidence="1">
    <location>
        <begin position="90"/>
        <end position="120"/>
    </location>
</feature>